<evidence type="ECO:0000259" key="1">
    <source>
        <dbReference type="Pfam" id="PF13472"/>
    </source>
</evidence>
<dbReference type="InterPro" id="IPR036514">
    <property type="entry name" value="SGNH_hydro_sf"/>
</dbReference>
<dbReference type="SUPFAM" id="SSF52266">
    <property type="entry name" value="SGNH hydrolase"/>
    <property type="match status" value="1"/>
</dbReference>
<protein>
    <submittedName>
        <fullName evidence="2">SGNH/GDSL hydrolase family protein</fullName>
        <ecNumber evidence="2">3.1.-.-</ecNumber>
    </submittedName>
</protein>
<gene>
    <name evidence="2" type="ORF">WKW79_15910</name>
</gene>
<dbReference type="EC" id="3.1.-.-" evidence="2"/>
<dbReference type="Pfam" id="PF13472">
    <property type="entry name" value="Lipase_GDSL_2"/>
    <property type="match status" value="1"/>
</dbReference>
<dbReference type="GO" id="GO:0016787">
    <property type="term" value="F:hydrolase activity"/>
    <property type="evidence" value="ECO:0007669"/>
    <property type="project" value="UniProtKB-KW"/>
</dbReference>
<dbReference type="RefSeq" id="WP_340336142.1">
    <property type="nucleotide sequence ID" value="NZ_JBBKZS010000006.1"/>
</dbReference>
<dbReference type="Proteomes" id="UP001367030">
    <property type="component" value="Unassembled WGS sequence"/>
</dbReference>
<keyword evidence="2" id="KW-0378">Hydrolase</keyword>
<dbReference type="EMBL" id="JBBKZS010000006">
    <property type="protein sequence ID" value="MEJ8856065.1"/>
    <property type="molecule type" value="Genomic_DNA"/>
</dbReference>
<dbReference type="InterPro" id="IPR013830">
    <property type="entry name" value="SGNH_hydro"/>
</dbReference>
<accession>A0ABU8X8A9</accession>
<evidence type="ECO:0000313" key="3">
    <source>
        <dbReference type="Proteomes" id="UP001367030"/>
    </source>
</evidence>
<comment type="caution">
    <text evidence="2">The sequence shown here is derived from an EMBL/GenBank/DDBJ whole genome shotgun (WGS) entry which is preliminary data.</text>
</comment>
<keyword evidence="3" id="KW-1185">Reference proteome</keyword>
<proteinExistence type="predicted"/>
<dbReference type="Gene3D" id="3.40.50.1110">
    <property type="entry name" value="SGNH hydrolase"/>
    <property type="match status" value="1"/>
</dbReference>
<reference evidence="2 3" key="1">
    <citation type="submission" date="2024-03" db="EMBL/GenBank/DDBJ databases">
        <title>Novel species of the genus Variovorax.</title>
        <authorList>
            <person name="Liu Q."/>
            <person name="Xin Y.-H."/>
        </authorList>
    </citation>
    <scope>NUCLEOTIDE SEQUENCE [LARGE SCALE GENOMIC DNA]</scope>
    <source>
        <strain evidence="2 3">KACC 18901</strain>
    </source>
</reference>
<evidence type="ECO:0000313" key="2">
    <source>
        <dbReference type="EMBL" id="MEJ8856065.1"/>
    </source>
</evidence>
<name>A0ABU8X8A9_9BURK</name>
<feature type="domain" description="SGNH hydrolase-type esterase" evidence="1">
    <location>
        <begin position="139"/>
        <end position="284"/>
    </location>
</feature>
<sequence>MIARVIWIALGAGFAALLGAVLWPDNLPASARHLPITTAIPLAVIGDSGSHSYQDPITFPSGGGLRDAALRDRTFQWTEVLARLRGSEIDLGPWVRWGRTGHIAWLRDMVGLGGGRAPLKEDYLYNFSNTGAACKNIMGDRLGQRYRQVPRLVALMAQEPERWRRGVVVINVGGNDWNRLLDLQAEDPAAPELQATIDYCRDQIERAVDAIHAANPSTRVLVVGPASDADDPGTFDRFRDANARANIRTAVESFSAALRGIATRHPGFVGFVDMGTWFRQRWGERRPNGEPAYREVTIGPHHVSNTAGDGPDNVWLGDGHAGTAMNTLWAQYLLERIRALTGAPLTPISDEEVVHFLAQ</sequence>
<organism evidence="2 3">
    <name type="scientific">Variovorax robiniae</name>
    <dbReference type="NCBI Taxonomy" id="1836199"/>
    <lineage>
        <taxon>Bacteria</taxon>
        <taxon>Pseudomonadati</taxon>
        <taxon>Pseudomonadota</taxon>
        <taxon>Betaproteobacteria</taxon>
        <taxon>Burkholderiales</taxon>
        <taxon>Comamonadaceae</taxon>
        <taxon>Variovorax</taxon>
    </lineage>
</organism>